<name>A0A3B7MW41_9BACT</name>
<dbReference type="AlphaFoldDB" id="A0A3B7MW41"/>
<evidence type="ECO:0000256" key="1">
    <source>
        <dbReference type="SAM" id="MobiDB-lite"/>
    </source>
</evidence>
<evidence type="ECO:0000313" key="4">
    <source>
        <dbReference type="Proteomes" id="UP000263900"/>
    </source>
</evidence>
<keyword evidence="2" id="KW-0812">Transmembrane</keyword>
<dbReference type="EMBL" id="CP032157">
    <property type="protein sequence ID" value="AXY77260.1"/>
    <property type="molecule type" value="Genomic_DNA"/>
</dbReference>
<reference evidence="3 4" key="1">
    <citation type="submission" date="2018-09" db="EMBL/GenBank/DDBJ databases">
        <title>Genome sequencing of strain 6GH32-13.</title>
        <authorList>
            <person name="Weon H.-Y."/>
            <person name="Heo J."/>
            <person name="Kwon S.-W."/>
        </authorList>
    </citation>
    <scope>NUCLEOTIDE SEQUENCE [LARGE SCALE GENOMIC DNA]</scope>
    <source>
        <strain evidence="3 4">5GH32-13</strain>
    </source>
</reference>
<keyword evidence="2" id="KW-0472">Membrane</keyword>
<evidence type="ECO:0008006" key="5">
    <source>
        <dbReference type="Google" id="ProtNLM"/>
    </source>
</evidence>
<evidence type="ECO:0000256" key="2">
    <source>
        <dbReference type="SAM" id="Phobius"/>
    </source>
</evidence>
<organism evidence="3 4">
    <name type="scientific">Paraflavitalea soli</name>
    <dbReference type="NCBI Taxonomy" id="2315862"/>
    <lineage>
        <taxon>Bacteria</taxon>
        <taxon>Pseudomonadati</taxon>
        <taxon>Bacteroidota</taxon>
        <taxon>Chitinophagia</taxon>
        <taxon>Chitinophagales</taxon>
        <taxon>Chitinophagaceae</taxon>
        <taxon>Paraflavitalea</taxon>
    </lineage>
</organism>
<gene>
    <name evidence="3" type="ORF">D3H65_26195</name>
</gene>
<feature type="transmembrane region" description="Helical" evidence="2">
    <location>
        <begin position="43"/>
        <end position="64"/>
    </location>
</feature>
<dbReference type="KEGG" id="pseg:D3H65_26195"/>
<proteinExistence type="predicted"/>
<protein>
    <recommendedName>
        <fullName evidence="5">Outer membrane protein beta-barrel domain-containing protein</fullName>
    </recommendedName>
</protein>
<dbReference type="RefSeq" id="WP_119053136.1">
    <property type="nucleotide sequence ID" value="NZ_CP032157.1"/>
</dbReference>
<accession>A0A3B7MW41</accession>
<evidence type="ECO:0000313" key="3">
    <source>
        <dbReference type="EMBL" id="AXY77260.1"/>
    </source>
</evidence>
<keyword evidence="4" id="KW-1185">Reference proteome</keyword>
<dbReference type="Proteomes" id="UP000263900">
    <property type="component" value="Chromosome"/>
</dbReference>
<feature type="region of interest" description="Disordered" evidence="1">
    <location>
        <begin position="68"/>
        <end position="92"/>
    </location>
</feature>
<sequence>MERGYYNDEFEELIKQKADQYKMYPSDQVWKGINRSLHTRKKWYWLSFLLFISGISYYAIVQLISPSSGNKKTNTSPNPSTLIADNNKNSNNTGKPAAVVPFFTQVTKGARNNQPATPSSFVTNPDSYTASETAKTMVPTIVTIQNIDAAAESNKENNDAGTDAENVAGHHSKTISNKTLLADRLTAIPAQDKNNKASLEYAPLLIFSQQFPVAPPEAEQKPVTPEKAKLVDAGAAEDESRINWLQQYAVYNLTVPKPKRLSWQLAFAPTMNYRQLRSSDASIPSDMKNVPIAQNEAGDPNKLVNHKPALGFELGSHFLFAVNRNLQIKAGAQFNYSRYAIQAYGSYSSDVATIALNSSNGHGSDTVTNYTRIRNVGGDVSENLQNQYFQLSIPVGLEFRLLGAGKIQVGVAGTVQPTYLINRQTYLITTDYKNYTKEPSLVRRWNVNTGAEIFLAYKSGDLKWQVGPQFRYQLFSSYVTEYPIREFLMEYGIKIAVTKTIR</sequence>
<keyword evidence="2" id="KW-1133">Transmembrane helix</keyword>
<dbReference type="OrthoDB" id="630606at2"/>